<organism evidence="1 2">
    <name type="scientific">Aporhodopirellula aestuarii</name>
    <dbReference type="NCBI Taxonomy" id="2950107"/>
    <lineage>
        <taxon>Bacteria</taxon>
        <taxon>Pseudomonadati</taxon>
        <taxon>Planctomycetota</taxon>
        <taxon>Planctomycetia</taxon>
        <taxon>Pirellulales</taxon>
        <taxon>Pirellulaceae</taxon>
        <taxon>Aporhodopirellula</taxon>
    </lineage>
</organism>
<reference evidence="1 2" key="1">
    <citation type="journal article" date="2022" name="Syst. Appl. Microbiol.">
        <title>Rhodopirellula aestuarii sp. nov., a novel member of the genus Rhodopirellula isolated from brackish sediments collected in the Tagus River estuary, Portugal.</title>
        <authorList>
            <person name="Vitorino I.R."/>
            <person name="Klimek D."/>
            <person name="Calusinska M."/>
            <person name="Lobo-da-Cunha A."/>
            <person name="Vasconcelos V."/>
            <person name="Lage O.M."/>
        </authorList>
    </citation>
    <scope>NUCLEOTIDE SEQUENCE [LARGE SCALE GENOMIC DNA]</scope>
    <source>
        <strain evidence="1 2">ICT_H3.1</strain>
    </source>
</reference>
<dbReference type="Proteomes" id="UP001202961">
    <property type="component" value="Unassembled WGS sequence"/>
</dbReference>
<gene>
    <name evidence="1" type="ORF">NB063_28020</name>
</gene>
<keyword evidence="2" id="KW-1185">Reference proteome</keyword>
<comment type="caution">
    <text evidence="1">The sequence shown here is derived from an EMBL/GenBank/DDBJ whole genome shotgun (WGS) entry which is preliminary data.</text>
</comment>
<accession>A0ABT0UDE0</accession>
<feature type="non-terminal residue" evidence="1">
    <location>
        <position position="1"/>
    </location>
</feature>
<dbReference type="RefSeq" id="WP_250932374.1">
    <property type="nucleotide sequence ID" value="NZ_JAMQBK010000086.1"/>
</dbReference>
<protein>
    <submittedName>
        <fullName evidence="1">Uncharacterized protein</fullName>
    </submittedName>
</protein>
<name>A0ABT0UDE0_9BACT</name>
<evidence type="ECO:0000313" key="1">
    <source>
        <dbReference type="EMBL" id="MCM2374485.1"/>
    </source>
</evidence>
<proteinExistence type="predicted"/>
<sequence length="63" mass="7058">IIGTLPEAVGMPFLRVTWSLGDDRRGGYDMTQCARIRATIIELKGDRATVIQTQDHDGDYYSL</sequence>
<evidence type="ECO:0000313" key="2">
    <source>
        <dbReference type="Proteomes" id="UP001202961"/>
    </source>
</evidence>
<dbReference type="EMBL" id="JAMQBK010000086">
    <property type="protein sequence ID" value="MCM2374485.1"/>
    <property type="molecule type" value="Genomic_DNA"/>
</dbReference>